<gene>
    <name evidence="1" type="ORF">M9Y10_030650</name>
</gene>
<name>A0ABR2H2L0_9EUKA</name>
<sequence length="83" mass="9431">MAFGSWFKKLAGKVKSFAKDFADGFKFGWNKTKSIMEKLPIVGQVAQILPKFDNSHNPVAQYFKNDGYIQFDDKGEVVSYKDS</sequence>
<comment type="caution">
    <text evidence="1">The sequence shown here is derived from an EMBL/GenBank/DDBJ whole genome shotgun (WGS) entry which is preliminary data.</text>
</comment>
<organism evidence="1 2">
    <name type="scientific">Tritrichomonas musculus</name>
    <dbReference type="NCBI Taxonomy" id="1915356"/>
    <lineage>
        <taxon>Eukaryota</taxon>
        <taxon>Metamonada</taxon>
        <taxon>Parabasalia</taxon>
        <taxon>Tritrichomonadida</taxon>
        <taxon>Tritrichomonadidae</taxon>
        <taxon>Tritrichomonas</taxon>
    </lineage>
</organism>
<accession>A0ABR2H2L0</accession>
<proteinExistence type="predicted"/>
<dbReference type="Proteomes" id="UP001470230">
    <property type="component" value="Unassembled WGS sequence"/>
</dbReference>
<keyword evidence="2" id="KW-1185">Reference proteome</keyword>
<protein>
    <submittedName>
        <fullName evidence="1">Uncharacterized protein</fullName>
    </submittedName>
</protein>
<reference evidence="1 2" key="1">
    <citation type="submission" date="2024-04" db="EMBL/GenBank/DDBJ databases">
        <title>Tritrichomonas musculus Genome.</title>
        <authorList>
            <person name="Alves-Ferreira E."/>
            <person name="Grigg M."/>
            <person name="Lorenzi H."/>
            <person name="Galac M."/>
        </authorList>
    </citation>
    <scope>NUCLEOTIDE SEQUENCE [LARGE SCALE GENOMIC DNA]</scope>
    <source>
        <strain evidence="1 2">EAF2021</strain>
    </source>
</reference>
<evidence type="ECO:0000313" key="2">
    <source>
        <dbReference type="Proteomes" id="UP001470230"/>
    </source>
</evidence>
<evidence type="ECO:0000313" key="1">
    <source>
        <dbReference type="EMBL" id="KAK8840445.1"/>
    </source>
</evidence>
<dbReference type="EMBL" id="JAPFFF010000045">
    <property type="protein sequence ID" value="KAK8840445.1"/>
    <property type="molecule type" value="Genomic_DNA"/>
</dbReference>